<feature type="transmembrane region" description="Helical" evidence="1">
    <location>
        <begin position="143"/>
        <end position="162"/>
    </location>
</feature>
<evidence type="ECO:0000313" key="3">
    <source>
        <dbReference type="Proteomes" id="UP000630142"/>
    </source>
</evidence>
<evidence type="ECO:0008006" key="4">
    <source>
        <dbReference type="Google" id="ProtNLM"/>
    </source>
</evidence>
<keyword evidence="1" id="KW-0812">Transmembrane</keyword>
<accession>A0A8J3DVC4</accession>
<reference evidence="2" key="2">
    <citation type="submission" date="2020-09" db="EMBL/GenBank/DDBJ databases">
        <authorList>
            <person name="Sun Q."/>
            <person name="Kim S."/>
        </authorList>
    </citation>
    <scope>NUCLEOTIDE SEQUENCE</scope>
    <source>
        <strain evidence="2">KCTC 42249</strain>
    </source>
</reference>
<sequence length="199" mass="21106">MPTTFTPNSTRSGLDPRSRLSVAELRHRWGWFVALGVALILLGTMAFLNTLVATVASVYTVGLLMLIAAAIQIAQAFSVKSWSSFFWWVLGGVIYALAGLAALINPLMASAFLTLFLAAALVASGVARIGVGFQSRPAHNWGWMVLSGLVTLLAGLVIALGWPVNSLWVLGMFLAIDLIFQGWATIALGLALKHGVPSA</sequence>
<dbReference type="EMBL" id="BMZQ01000002">
    <property type="protein sequence ID" value="GHD14085.1"/>
    <property type="molecule type" value="Genomic_DNA"/>
</dbReference>
<dbReference type="InterPro" id="IPR005325">
    <property type="entry name" value="DUF308_memb"/>
</dbReference>
<comment type="caution">
    <text evidence="2">The sequence shown here is derived from an EMBL/GenBank/DDBJ whole genome shotgun (WGS) entry which is preliminary data.</text>
</comment>
<feature type="transmembrane region" description="Helical" evidence="1">
    <location>
        <begin position="110"/>
        <end position="131"/>
    </location>
</feature>
<reference evidence="2" key="1">
    <citation type="journal article" date="2014" name="Int. J. Syst. Evol. Microbiol.">
        <title>Complete genome sequence of Corynebacterium casei LMG S-19264T (=DSM 44701T), isolated from a smear-ripened cheese.</title>
        <authorList>
            <consortium name="US DOE Joint Genome Institute (JGI-PGF)"/>
            <person name="Walter F."/>
            <person name="Albersmeier A."/>
            <person name="Kalinowski J."/>
            <person name="Ruckert C."/>
        </authorList>
    </citation>
    <scope>NUCLEOTIDE SEQUENCE</scope>
    <source>
        <strain evidence="2">KCTC 42249</strain>
    </source>
</reference>
<dbReference type="RefSeq" id="WP_189503376.1">
    <property type="nucleotide sequence ID" value="NZ_BMZQ01000002.1"/>
</dbReference>
<feature type="transmembrane region" description="Helical" evidence="1">
    <location>
        <begin position="29"/>
        <end position="48"/>
    </location>
</feature>
<protein>
    <recommendedName>
        <fullName evidence="4">HdeD family acid-resistance protein</fullName>
    </recommendedName>
</protein>
<dbReference type="Pfam" id="PF03729">
    <property type="entry name" value="DUF308"/>
    <property type="match status" value="1"/>
</dbReference>
<evidence type="ECO:0000313" key="2">
    <source>
        <dbReference type="EMBL" id="GHD14085.1"/>
    </source>
</evidence>
<dbReference type="GO" id="GO:0005886">
    <property type="term" value="C:plasma membrane"/>
    <property type="evidence" value="ECO:0007669"/>
    <property type="project" value="TreeGrafter"/>
</dbReference>
<dbReference type="PANTHER" id="PTHR34989:SF1">
    <property type="entry name" value="PROTEIN HDED"/>
    <property type="match status" value="1"/>
</dbReference>
<keyword evidence="1" id="KW-0472">Membrane</keyword>
<dbReference type="PANTHER" id="PTHR34989">
    <property type="entry name" value="PROTEIN HDED"/>
    <property type="match status" value="1"/>
</dbReference>
<dbReference type="InterPro" id="IPR052712">
    <property type="entry name" value="Acid_resist_chaperone_HdeD"/>
</dbReference>
<keyword evidence="1" id="KW-1133">Transmembrane helix</keyword>
<evidence type="ECO:0000256" key="1">
    <source>
        <dbReference type="SAM" id="Phobius"/>
    </source>
</evidence>
<name>A0A8J3DVC4_9HYPH</name>
<dbReference type="Proteomes" id="UP000630142">
    <property type="component" value="Unassembled WGS sequence"/>
</dbReference>
<keyword evidence="3" id="KW-1185">Reference proteome</keyword>
<feature type="transmembrane region" description="Helical" evidence="1">
    <location>
        <begin position="54"/>
        <end position="73"/>
    </location>
</feature>
<organism evidence="2 3">
    <name type="scientific">Tianweitania populi</name>
    <dbReference type="NCBI Taxonomy" id="1607949"/>
    <lineage>
        <taxon>Bacteria</taxon>
        <taxon>Pseudomonadati</taxon>
        <taxon>Pseudomonadota</taxon>
        <taxon>Alphaproteobacteria</taxon>
        <taxon>Hyphomicrobiales</taxon>
        <taxon>Phyllobacteriaceae</taxon>
        <taxon>Tianweitania</taxon>
    </lineage>
</organism>
<proteinExistence type="predicted"/>
<gene>
    <name evidence="2" type="ORF">GCM10016234_19260</name>
</gene>
<feature type="transmembrane region" description="Helical" evidence="1">
    <location>
        <begin position="168"/>
        <end position="192"/>
    </location>
</feature>
<feature type="transmembrane region" description="Helical" evidence="1">
    <location>
        <begin position="85"/>
        <end position="104"/>
    </location>
</feature>
<dbReference type="AlphaFoldDB" id="A0A8J3DVC4"/>